<evidence type="ECO:0000313" key="1">
    <source>
        <dbReference type="EMBL" id="URZ12591.1"/>
    </source>
</evidence>
<protein>
    <submittedName>
        <fullName evidence="1">Uncharacterized protein</fullName>
    </submittedName>
</protein>
<organism evidence="1 2">
    <name type="scientific">Clostridium felsineum</name>
    <dbReference type="NCBI Taxonomy" id="36839"/>
    <lineage>
        <taxon>Bacteria</taxon>
        <taxon>Bacillati</taxon>
        <taxon>Bacillota</taxon>
        <taxon>Clostridia</taxon>
        <taxon>Eubacteriales</taxon>
        <taxon>Clostridiaceae</taxon>
        <taxon>Clostridium</taxon>
    </lineage>
</organism>
<reference evidence="1 2" key="1">
    <citation type="submission" date="2022-04" db="EMBL/GenBank/DDBJ databases">
        <title>Genome sequence of C. roseum typestrain.</title>
        <authorList>
            <person name="Poehlein A."/>
            <person name="Schoch T."/>
            <person name="Duerre P."/>
            <person name="Daniel R."/>
        </authorList>
    </citation>
    <scope>NUCLEOTIDE SEQUENCE [LARGE SCALE GENOMIC DNA]</scope>
    <source>
        <strain evidence="1 2">DSM 7320</strain>
    </source>
</reference>
<gene>
    <name evidence="1" type="ORF">CROST_033140</name>
</gene>
<accession>A0A1S8L3D1</accession>
<name>A0A1S8L3D1_9CLOT</name>
<dbReference type="AlphaFoldDB" id="A0A1S8L3D1"/>
<dbReference type="EMBL" id="CP096983">
    <property type="protein sequence ID" value="URZ12591.1"/>
    <property type="molecule type" value="Genomic_DNA"/>
</dbReference>
<dbReference type="Proteomes" id="UP000190951">
    <property type="component" value="Chromosome"/>
</dbReference>
<keyword evidence="2" id="KW-1185">Reference proteome</keyword>
<dbReference type="KEGG" id="crw:CROST_033140"/>
<sequence length="62" mass="7227">MEITYFKRKCTQVKIILTREGIEKSKQNTGCIFNDEPAVKFLAEIFEKIKKEENLKVSVSEC</sequence>
<proteinExistence type="predicted"/>
<evidence type="ECO:0000313" key="2">
    <source>
        <dbReference type="Proteomes" id="UP000190951"/>
    </source>
</evidence>
<dbReference type="STRING" id="84029.CROST_28870"/>